<evidence type="ECO:0008006" key="3">
    <source>
        <dbReference type="Google" id="ProtNLM"/>
    </source>
</evidence>
<sequence length="272" mass="31401">MEILELKFILKLLEFEGYKAPLVEIKPESKISIPEQEEICRNLGDRGFLIFTYEITKFKIAAPGKFLLKQDSDDLPLTEQELKILKACAKGAMTPQETDIPVEEQQTVIQSLANRNLIQVKPKHKKIKEVWLTERGKEYLQYEYTSKDKNLVVSLDLMSNYLQFLRESFYEVSPPVSMTTQPVSDDKILLTIRELDTQLATNNRLPIFHLRERLELILSREELDKTLQRLQRLDKIELISLPATSACAFSAEQIDAGIPLERCAPLFFITLK</sequence>
<comment type="caution">
    <text evidence="1">The sequence shown here is derived from an EMBL/GenBank/DDBJ whole genome shotgun (WGS) entry which is preliminary data.</text>
</comment>
<dbReference type="Proteomes" id="UP000753908">
    <property type="component" value="Unassembled WGS sequence"/>
</dbReference>
<accession>A0A951U7H3</accession>
<evidence type="ECO:0000313" key="2">
    <source>
        <dbReference type="Proteomes" id="UP000753908"/>
    </source>
</evidence>
<gene>
    <name evidence="1" type="ORF">KME25_00050</name>
</gene>
<organism evidence="1 2">
    <name type="scientific">Symplocastrum torsivum CPER-KK1</name>
    <dbReference type="NCBI Taxonomy" id="450513"/>
    <lineage>
        <taxon>Bacteria</taxon>
        <taxon>Bacillati</taxon>
        <taxon>Cyanobacteriota</taxon>
        <taxon>Cyanophyceae</taxon>
        <taxon>Oscillatoriophycideae</taxon>
        <taxon>Oscillatoriales</taxon>
        <taxon>Microcoleaceae</taxon>
        <taxon>Symplocastrum</taxon>
    </lineage>
</organism>
<protein>
    <recommendedName>
        <fullName evidence="3">Transcription factor RcaD</fullName>
    </recommendedName>
</protein>
<proteinExistence type="predicted"/>
<reference evidence="1" key="1">
    <citation type="submission" date="2021-05" db="EMBL/GenBank/DDBJ databases">
        <authorList>
            <person name="Pietrasiak N."/>
            <person name="Ward R."/>
            <person name="Stajich J.E."/>
            <person name="Kurbessoian T."/>
        </authorList>
    </citation>
    <scope>NUCLEOTIDE SEQUENCE</scope>
    <source>
        <strain evidence="1">CPER-KK1</strain>
    </source>
</reference>
<dbReference type="AlphaFoldDB" id="A0A951U7H3"/>
<evidence type="ECO:0000313" key="1">
    <source>
        <dbReference type="EMBL" id="MBW4542834.1"/>
    </source>
</evidence>
<dbReference type="EMBL" id="JAHHIF010000001">
    <property type="protein sequence ID" value="MBW4542834.1"/>
    <property type="molecule type" value="Genomic_DNA"/>
</dbReference>
<name>A0A951U7H3_9CYAN</name>
<reference evidence="1" key="2">
    <citation type="journal article" date="2022" name="Microbiol. Resour. Announc.">
        <title>Metagenome Sequencing to Explore Phylogenomics of Terrestrial Cyanobacteria.</title>
        <authorList>
            <person name="Ward R.D."/>
            <person name="Stajich J.E."/>
            <person name="Johansen J.R."/>
            <person name="Huntemann M."/>
            <person name="Clum A."/>
            <person name="Foster B."/>
            <person name="Foster B."/>
            <person name="Roux S."/>
            <person name="Palaniappan K."/>
            <person name="Varghese N."/>
            <person name="Mukherjee S."/>
            <person name="Reddy T.B.K."/>
            <person name="Daum C."/>
            <person name="Copeland A."/>
            <person name="Chen I.A."/>
            <person name="Ivanova N.N."/>
            <person name="Kyrpides N.C."/>
            <person name="Shapiro N."/>
            <person name="Eloe-Fadrosh E.A."/>
            <person name="Pietrasiak N."/>
        </authorList>
    </citation>
    <scope>NUCLEOTIDE SEQUENCE</scope>
    <source>
        <strain evidence="1">CPER-KK1</strain>
    </source>
</reference>